<gene>
    <name evidence="5" type="ORF">BFP76_06930</name>
</gene>
<dbReference type="NCBIfam" id="NF008275">
    <property type="entry name" value="PRK11053.1"/>
    <property type="match status" value="1"/>
</dbReference>
<dbReference type="InterPro" id="IPR029479">
    <property type="entry name" value="Nitroreductase"/>
</dbReference>
<evidence type="ECO:0000313" key="5">
    <source>
        <dbReference type="EMBL" id="PIB25157.1"/>
    </source>
</evidence>
<keyword evidence="2" id="KW-0521">NADP</keyword>
<evidence type="ECO:0000256" key="2">
    <source>
        <dbReference type="ARBA" id="ARBA00022857"/>
    </source>
</evidence>
<dbReference type="Gene3D" id="3.40.109.10">
    <property type="entry name" value="NADH Oxidase"/>
    <property type="match status" value="1"/>
</dbReference>
<dbReference type="PANTHER" id="PTHR43673">
    <property type="entry name" value="NAD(P)H NITROREDUCTASE YDGI-RELATED"/>
    <property type="match status" value="1"/>
</dbReference>
<keyword evidence="3" id="KW-0560">Oxidoreductase</keyword>
<keyword evidence="6" id="KW-1185">Reference proteome</keyword>
<evidence type="ECO:0000256" key="3">
    <source>
        <dbReference type="ARBA" id="ARBA00023002"/>
    </source>
</evidence>
<evidence type="ECO:0000259" key="4">
    <source>
        <dbReference type="Pfam" id="PF00881"/>
    </source>
</evidence>
<dbReference type="Pfam" id="PF00881">
    <property type="entry name" value="Nitroreductase"/>
    <property type="match status" value="1"/>
</dbReference>
<organism evidence="5 6">
    <name type="scientific">Paramylibacter kogurei</name>
    <dbReference type="NCBI Taxonomy" id="1889778"/>
    <lineage>
        <taxon>Bacteria</taxon>
        <taxon>Pseudomonadati</taxon>
        <taxon>Pseudomonadota</taxon>
        <taxon>Alphaproteobacteria</taxon>
        <taxon>Rhodobacterales</taxon>
        <taxon>Paracoccaceae</taxon>
        <taxon>Paramylibacter</taxon>
    </lineage>
</organism>
<evidence type="ECO:0000256" key="1">
    <source>
        <dbReference type="ARBA" id="ARBA00007118"/>
    </source>
</evidence>
<comment type="caution">
    <text evidence="5">The sequence shown here is derived from an EMBL/GenBank/DDBJ whole genome shotgun (WGS) entry which is preliminary data.</text>
</comment>
<name>A0A2G5K6I7_9RHOB</name>
<comment type="similarity">
    <text evidence="1">Belongs to the nitroreductase family.</text>
</comment>
<sequence length="222" mass="24678">MPLDITSIAKSRHTAKAYDPDKKISDTDIEKVKELLRFSASSTNAQPWHFILASTAEGKDRIAKSSDGRFPFNSPSIRNASHVVVFASRTNVDEDYLLKILAQEESDGRFASDPETHKAQMHGGRSMFIDIFKNEKNNLQGWADNQTYLNVGQFLLGVAALGIDATPMEGIETDILDAEFGLTEKGYRSLVVVPIGYHKAPDDYNKALPKSRLPYSEILTEV</sequence>
<dbReference type="AlphaFoldDB" id="A0A2G5K6I7"/>
<dbReference type="InterPro" id="IPR000415">
    <property type="entry name" value="Nitroreductase-like"/>
</dbReference>
<dbReference type="CDD" id="cd02149">
    <property type="entry name" value="NfsB-like"/>
    <property type="match status" value="1"/>
</dbReference>
<dbReference type="OrthoDB" id="9802510at2"/>
<dbReference type="GO" id="GO:0016491">
    <property type="term" value="F:oxidoreductase activity"/>
    <property type="evidence" value="ECO:0007669"/>
    <property type="project" value="UniProtKB-KW"/>
</dbReference>
<proteinExistence type="inferred from homology"/>
<evidence type="ECO:0000313" key="6">
    <source>
        <dbReference type="Proteomes" id="UP000231516"/>
    </source>
</evidence>
<dbReference type="SUPFAM" id="SSF55469">
    <property type="entry name" value="FMN-dependent nitroreductase-like"/>
    <property type="match status" value="1"/>
</dbReference>
<feature type="domain" description="Nitroreductase" evidence="4">
    <location>
        <begin position="10"/>
        <end position="197"/>
    </location>
</feature>
<reference evidence="5 6" key="1">
    <citation type="submission" date="2016-08" db="EMBL/GenBank/DDBJ databases">
        <title>Draft genome of Amylibacter sp. strain 4G11.</title>
        <authorList>
            <person name="Wong S.-K."/>
            <person name="Hamasaki K."/>
            <person name="Yoshizawa S."/>
        </authorList>
    </citation>
    <scope>NUCLEOTIDE SEQUENCE [LARGE SCALE GENOMIC DNA]</scope>
    <source>
        <strain evidence="5 6">4G11</strain>
    </source>
</reference>
<dbReference type="EMBL" id="MDGM01000012">
    <property type="protein sequence ID" value="PIB25157.1"/>
    <property type="molecule type" value="Genomic_DNA"/>
</dbReference>
<accession>A0A2G5K6I7</accession>
<protein>
    <submittedName>
        <fullName evidence="5">NAD(P)H nitroreductase</fullName>
    </submittedName>
</protein>
<dbReference type="InterPro" id="IPR033878">
    <property type="entry name" value="NfsB-like"/>
</dbReference>
<dbReference type="RefSeq" id="WP_099594104.1">
    <property type="nucleotide sequence ID" value="NZ_MDGM01000012.1"/>
</dbReference>
<dbReference type="PANTHER" id="PTHR43673:SF10">
    <property type="entry name" value="NADH DEHYDROGENASE_NAD(P)H NITROREDUCTASE XCC3605-RELATED"/>
    <property type="match status" value="1"/>
</dbReference>
<dbReference type="Proteomes" id="UP000231516">
    <property type="component" value="Unassembled WGS sequence"/>
</dbReference>